<dbReference type="RefSeq" id="WP_415640044.1">
    <property type="nucleotide sequence ID" value="NZ_CBCRVE010000016.1"/>
</dbReference>
<gene>
    <name evidence="1" type="ORF">J2Z20_003516</name>
</gene>
<comment type="caution">
    <text evidence="1">The sequence shown here is derived from an EMBL/GenBank/DDBJ whole genome shotgun (WGS) entry which is preliminary data.</text>
</comment>
<dbReference type="Proteomes" id="UP001519273">
    <property type="component" value="Unassembled WGS sequence"/>
</dbReference>
<dbReference type="InterPro" id="IPR000415">
    <property type="entry name" value="Nitroreductase-like"/>
</dbReference>
<organism evidence="1 2">
    <name type="scientific">Paenibacillus sediminis</name>
    <dbReference type="NCBI Taxonomy" id="664909"/>
    <lineage>
        <taxon>Bacteria</taxon>
        <taxon>Bacillati</taxon>
        <taxon>Bacillota</taxon>
        <taxon>Bacilli</taxon>
        <taxon>Bacillales</taxon>
        <taxon>Paenibacillaceae</taxon>
        <taxon>Paenibacillus</taxon>
    </lineage>
</organism>
<evidence type="ECO:0000313" key="1">
    <source>
        <dbReference type="EMBL" id="MBP1938576.1"/>
    </source>
</evidence>
<accession>A0ABS4H7X5</accession>
<keyword evidence="2" id="KW-1185">Reference proteome</keyword>
<evidence type="ECO:0000313" key="2">
    <source>
        <dbReference type="Proteomes" id="UP001519273"/>
    </source>
</evidence>
<protein>
    <submittedName>
        <fullName evidence="1">SagB-type dehydrogenase family enzyme</fullName>
    </submittedName>
</protein>
<dbReference type="Gene3D" id="3.40.109.10">
    <property type="entry name" value="NADH Oxidase"/>
    <property type="match status" value="1"/>
</dbReference>
<name>A0ABS4H7X5_9BACL</name>
<dbReference type="PANTHER" id="PTHR43745:SF2">
    <property type="entry name" value="NITROREDUCTASE MJ1384-RELATED"/>
    <property type="match status" value="1"/>
</dbReference>
<reference evidence="1 2" key="1">
    <citation type="submission" date="2021-03" db="EMBL/GenBank/DDBJ databases">
        <title>Genomic Encyclopedia of Type Strains, Phase IV (KMG-IV): sequencing the most valuable type-strain genomes for metagenomic binning, comparative biology and taxonomic classification.</title>
        <authorList>
            <person name="Goeker M."/>
        </authorList>
    </citation>
    <scope>NUCLEOTIDE SEQUENCE [LARGE SCALE GENOMIC DNA]</scope>
    <source>
        <strain evidence="1 2">DSM 23491</strain>
    </source>
</reference>
<dbReference type="EMBL" id="JAGGKP010000017">
    <property type="protein sequence ID" value="MBP1938576.1"/>
    <property type="molecule type" value="Genomic_DNA"/>
</dbReference>
<dbReference type="InterPro" id="IPR052544">
    <property type="entry name" value="Bacteriocin_Proc_Enz"/>
</dbReference>
<dbReference type="PANTHER" id="PTHR43745">
    <property type="entry name" value="NITROREDUCTASE MJ1384-RELATED"/>
    <property type="match status" value="1"/>
</dbReference>
<proteinExistence type="predicted"/>
<dbReference type="CDD" id="cd02142">
    <property type="entry name" value="McbC_SagB-like_oxidoreductase"/>
    <property type="match status" value="1"/>
</dbReference>
<sequence length="371" mass="41907">MNLRGGTKMAIQMHASVRVRPTRDSAGQQRWIVDHLGNRQRFSLPVIAVMLLLVCAEPIDEMAALERTGARVTIPIKVLKQLLDNLKQKELLILTTDSRHRNDLEHMASFARHGWQAAWDYLLLTYNYPFVDYAENGRIIDSKRMEEYGKIEPDNSRFKKSPSPLKRISLPVIEASLMSMSVGSAYKPLHHTDWGIQELCNLCAVAFGLTGIINQNQSSHTSEPLYLRTSPSMGARHPVEAYVIVQAVQGLDQGCYHVCVGDHQLDYISSERVGSEFLSTLIPELTEQWNKPPRAILLLTAVFERSMYRYREPHIFRTVHIDVGHLCASVELIARSYGMVLEIFPFNQVLAAERLGAELLTEGGMVAVALW</sequence>